<evidence type="ECO:0000256" key="2">
    <source>
        <dbReference type="SAM" id="SignalP"/>
    </source>
</evidence>
<comment type="caution">
    <text evidence="3">The sequence shown here is derived from an EMBL/GenBank/DDBJ whole genome shotgun (WGS) entry which is preliminary data.</text>
</comment>
<keyword evidence="4" id="KW-1185">Reference proteome</keyword>
<feature type="signal peptide" evidence="2">
    <location>
        <begin position="1"/>
        <end position="27"/>
    </location>
</feature>
<keyword evidence="2" id="KW-0732">Signal</keyword>
<evidence type="ECO:0000313" key="4">
    <source>
        <dbReference type="Proteomes" id="UP001500058"/>
    </source>
</evidence>
<gene>
    <name evidence="3" type="ORF">GCM10010420_16550</name>
</gene>
<evidence type="ECO:0000313" key="3">
    <source>
        <dbReference type="EMBL" id="GAA2392636.1"/>
    </source>
</evidence>
<proteinExistence type="predicted"/>
<sequence length="92" mass="9589">MVSSRAKRNIAAGWAVLVLAGAAATLALNGSAEEAQQRGGWEEYDPRKHPGLPPGTRPWPPAESCAASGPDGNGRPVEPCAYRPVPSGEPSW</sequence>
<feature type="compositionally biased region" description="Pro residues" evidence="1">
    <location>
        <begin position="51"/>
        <end position="61"/>
    </location>
</feature>
<reference evidence="3 4" key="1">
    <citation type="journal article" date="2019" name="Int. J. Syst. Evol. Microbiol.">
        <title>The Global Catalogue of Microorganisms (GCM) 10K type strain sequencing project: providing services to taxonomists for standard genome sequencing and annotation.</title>
        <authorList>
            <consortium name="The Broad Institute Genomics Platform"/>
            <consortium name="The Broad Institute Genome Sequencing Center for Infectious Disease"/>
            <person name="Wu L."/>
            <person name="Ma J."/>
        </authorList>
    </citation>
    <scope>NUCLEOTIDE SEQUENCE [LARGE SCALE GENOMIC DNA]</scope>
    <source>
        <strain evidence="3 4">JCM 6921</strain>
    </source>
</reference>
<dbReference type="EMBL" id="BAAATJ010000005">
    <property type="protein sequence ID" value="GAA2392636.1"/>
    <property type="molecule type" value="Genomic_DNA"/>
</dbReference>
<dbReference type="RefSeq" id="WP_344630216.1">
    <property type="nucleotide sequence ID" value="NZ_BAAATJ010000005.1"/>
</dbReference>
<organism evidence="3 4">
    <name type="scientific">Streptomyces glaucosporus</name>
    <dbReference type="NCBI Taxonomy" id="284044"/>
    <lineage>
        <taxon>Bacteria</taxon>
        <taxon>Bacillati</taxon>
        <taxon>Actinomycetota</taxon>
        <taxon>Actinomycetes</taxon>
        <taxon>Kitasatosporales</taxon>
        <taxon>Streptomycetaceae</taxon>
        <taxon>Streptomyces</taxon>
    </lineage>
</organism>
<protein>
    <recommendedName>
        <fullName evidence="5">Secreted protein</fullName>
    </recommendedName>
</protein>
<feature type="region of interest" description="Disordered" evidence="1">
    <location>
        <begin position="31"/>
        <end position="92"/>
    </location>
</feature>
<name>A0ABN3I1R2_9ACTN</name>
<accession>A0ABN3I1R2</accession>
<evidence type="ECO:0000256" key="1">
    <source>
        <dbReference type="SAM" id="MobiDB-lite"/>
    </source>
</evidence>
<feature type="chain" id="PRO_5046372687" description="Secreted protein" evidence="2">
    <location>
        <begin position="28"/>
        <end position="92"/>
    </location>
</feature>
<evidence type="ECO:0008006" key="5">
    <source>
        <dbReference type="Google" id="ProtNLM"/>
    </source>
</evidence>
<dbReference type="Proteomes" id="UP001500058">
    <property type="component" value="Unassembled WGS sequence"/>
</dbReference>